<dbReference type="InterPro" id="IPR036388">
    <property type="entry name" value="WH-like_DNA-bd_sf"/>
</dbReference>
<feature type="binding site" evidence="1">
    <location>
        <position position="185"/>
    </location>
    <ligand>
        <name>Zn(2+)</name>
        <dbReference type="ChEBI" id="CHEBI:29105"/>
    </ligand>
</feature>
<accession>A0A4Q0MC66</accession>
<dbReference type="InterPro" id="IPR032622">
    <property type="entry name" value="UCP01524_HTH"/>
</dbReference>
<feature type="binding site" evidence="1">
    <location>
        <position position="179"/>
    </location>
    <ligand>
        <name>Zn(2+)</name>
        <dbReference type="ChEBI" id="CHEBI:29105"/>
    </ligand>
</feature>
<evidence type="ECO:0000259" key="4">
    <source>
        <dbReference type="Pfam" id="PF16254"/>
    </source>
</evidence>
<feature type="domain" description="DUF2172" evidence="2">
    <location>
        <begin position="59"/>
        <end position="150"/>
    </location>
</feature>
<dbReference type="InterPro" id="IPR032589">
    <property type="entry name" value="DUF4910"/>
</dbReference>
<dbReference type="Gene3D" id="1.10.10.10">
    <property type="entry name" value="Winged helix-like DNA-binding domain superfamily/Winged helix DNA-binding domain"/>
    <property type="match status" value="1"/>
</dbReference>
<comment type="caution">
    <text evidence="5">The sequence shown here is derived from an EMBL/GenBank/DDBJ whole genome shotgun (WGS) entry which is preliminary data.</text>
</comment>
<dbReference type="OrthoDB" id="9765654at2"/>
<feature type="domain" description="UCP01524 winged helix-turn-helix" evidence="3">
    <location>
        <begin position="350"/>
        <end position="422"/>
    </location>
</feature>
<feature type="domain" description="DUF4910" evidence="4">
    <location>
        <begin position="9"/>
        <end position="345"/>
    </location>
</feature>
<organism evidence="5 6">
    <name type="scientific">Hansschlegelia zhihuaiae</name>
    <dbReference type="NCBI Taxonomy" id="405005"/>
    <lineage>
        <taxon>Bacteria</taxon>
        <taxon>Pseudomonadati</taxon>
        <taxon>Pseudomonadota</taxon>
        <taxon>Alphaproteobacteria</taxon>
        <taxon>Hyphomicrobiales</taxon>
        <taxon>Methylopilaceae</taxon>
        <taxon>Hansschlegelia</taxon>
    </lineage>
</organism>
<dbReference type="PIRSF" id="PIRSF015244">
    <property type="entry name" value="UCP015244"/>
    <property type="match status" value="1"/>
</dbReference>
<dbReference type="GO" id="GO:0046872">
    <property type="term" value="F:metal ion binding"/>
    <property type="evidence" value="ECO:0007669"/>
    <property type="project" value="UniProtKB-KW"/>
</dbReference>
<keyword evidence="1" id="KW-0479">Metal-binding</keyword>
<name>A0A4Q0MC66_9HYPH</name>
<gene>
    <name evidence="5" type="ORF">EK403_16095</name>
</gene>
<sequence length="427" mass="47516">MTRIGEELYAHVGALYPIFRSITGPGLRQTLDYIGRQIPLRVQEIPSGTQVLDWVVPPEWSVRSATIETRDGRTVVDFAEHGLHLVHYSQPIDRLVPLDELQEHLHSLPDQPTLIPYRTSYYKESWGFCLAHEVRTRLRDPAYRVRIDTTLAPGSLSLGEAFLPGDEAGEVLISAHICHPQLANDNLSGIAVAIALAQKLTARRRRFGYRFLFMPGTIGAVAWLHQNRDARARIHHGLVLTCLGDPGPPTYKRSRQGASLIDRCAAHVLSDEGFADRILPFTPWGYDERQYCSPGFDLPVGCLMRSPSGAFPEYHTSADDLSLVTPAALADSLSRLDRILSMAEDDHRPVNAMPYGEPQLGPRGLYFSPTDDPQPFATETLLWVLNLSDARHSLLDIAERAGRPFEEVAAAARVLSAKGLLRRAEVR</sequence>
<dbReference type="Gene3D" id="3.40.630.10">
    <property type="entry name" value="Zn peptidases"/>
    <property type="match status" value="1"/>
</dbReference>
<feature type="binding site" evidence="1">
    <location>
        <position position="315"/>
    </location>
    <ligand>
        <name>Zn(2+)</name>
        <dbReference type="ChEBI" id="CHEBI:29105"/>
    </ligand>
</feature>
<dbReference type="InterPro" id="IPR032610">
    <property type="entry name" value="DUF2172"/>
</dbReference>
<keyword evidence="1" id="KW-0862">Zinc</keyword>
<proteinExistence type="predicted"/>
<reference evidence="5 6" key="1">
    <citation type="submission" date="2018-12" db="EMBL/GenBank/DDBJ databases">
        <title>bacterium Hansschlegelia zhihuaiae S113.</title>
        <authorList>
            <person name="He J."/>
        </authorList>
    </citation>
    <scope>NUCLEOTIDE SEQUENCE [LARGE SCALE GENOMIC DNA]</scope>
    <source>
        <strain evidence="5 6">S 113</strain>
    </source>
</reference>
<evidence type="ECO:0000313" key="5">
    <source>
        <dbReference type="EMBL" id="RXF70928.1"/>
    </source>
</evidence>
<evidence type="ECO:0000259" key="2">
    <source>
        <dbReference type="Pfam" id="PF09940"/>
    </source>
</evidence>
<dbReference type="InterPro" id="IPR012353">
    <property type="entry name" value="UCP015244"/>
</dbReference>
<dbReference type="EMBL" id="RYFI01000016">
    <property type="protein sequence ID" value="RXF70928.1"/>
    <property type="molecule type" value="Genomic_DNA"/>
</dbReference>
<dbReference type="AlphaFoldDB" id="A0A4Q0MC66"/>
<dbReference type="Gene3D" id="3.50.30.90">
    <property type="match status" value="1"/>
</dbReference>
<evidence type="ECO:0000259" key="3">
    <source>
        <dbReference type="Pfam" id="PF16221"/>
    </source>
</evidence>
<evidence type="ECO:0000256" key="1">
    <source>
        <dbReference type="PIRSR" id="PIRSR015244-50"/>
    </source>
</evidence>
<evidence type="ECO:0000313" key="6">
    <source>
        <dbReference type="Proteomes" id="UP000289708"/>
    </source>
</evidence>
<dbReference type="SUPFAM" id="SSF53187">
    <property type="entry name" value="Zn-dependent exopeptidases"/>
    <property type="match status" value="1"/>
</dbReference>
<dbReference type="RefSeq" id="WP_128778495.1">
    <property type="nucleotide sequence ID" value="NZ_RYFI01000016.1"/>
</dbReference>
<protein>
    <submittedName>
        <fullName evidence="5">DUF4910 domain-containing protein</fullName>
    </submittedName>
</protein>
<dbReference type="Proteomes" id="UP000289708">
    <property type="component" value="Unassembled WGS sequence"/>
</dbReference>
<dbReference type="Pfam" id="PF09940">
    <property type="entry name" value="DUF2172"/>
    <property type="match status" value="1"/>
</dbReference>
<comment type="cofactor">
    <cofactor evidence="1">
        <name>Zn(2+)</name>
        <dbReference type="ChEBI" id="CHEBI:29105"/>
    </cofactor>
    <text evidence="1">Binds 1 zinc ion per subunit.</text>
</comment>
<keyword evidence="6" id="KW-1185">Reference proteome</keyword>
<dbReference type="Pfam" id="PF16254">
    <property type="entry name" value="DUF4910"/>
    <property type="match status" value="1"/>
</dbReference>
<dbReference type="Pfam" id="PF16221">
    <property type="entry name" value="HTH_47"/>
    <property type="match status" value="1"/>
</dbReference>